<protein>
    <submittedName>
        <fullName evidence="1">Uncharacterized protein</fullName>
    </submittedName>
</protein>
<evidence type="ECO:0000313" key="2">
    <source>
        <dbReference type="Proteomes" id="UP001139311"/>
    </source>
</evidence>
<sequence>MDRLGVIGCIDTPWDDDIAAERAMSEAPAIAVATIPGGRVEQRQCRDGAQLRQTVEIRRHGGPVWTAYARRFALPADPGEAERATGQATHVLALFAQAMAAADTAREARSAMLAWDAPEPPWAAQYG</sequence>
<reference evidence="1" key="1">
    <citation type="submission" date="2021-10" db="EMBL/GenBank/DDBJ databases">
        <title>Roseicella aerolatum sp. nov., isolated from aerosols of e-waste dismantling site.</title>
        <authorList>
            <person name="Qin T."/>
        </authorList>
    </citation>
    <scope>NUCLEOTIDE SEQUENCE</scope>
    <source>
        <strain evidence="1">GB24</strain>
    </source>
</reference>
<name>A0A9X1IHB6_9PROT</name>
<organism evidence="1 2">
    <name type="scientific">Roseicella aerolata</name>
    <dbReference type="NCBI Taxonomy" id="2883479"/>
    <lineage>
        <taxon>Bacteria</taxon>
        <taxon>Pseudomonadati</taxon>
        <taxon>Pseudomonadota</taxon>
        <taxon>Alphaproteobacteria</taxon>
        <taxon>Acetobacterales</taxon>
        <taxon>Roseomonadaceae</taxon>
        <taxon>Roseicella</taxon>
    </lineage>
</organism>
<dbReference type="Proteomes" id="UP001139311">
    <property type="component" value="Unassembled WGS sequence"/>
</dbReference>
<proteinExistence type="predicted"/>
<accession>A0A9X1IHB6</accession>
<evidence type="ECO:0000313" key="1">
    <source>
        <dbReference type="EMBL" id="MCB4824577.1"/>
    </source>
</evidence>
<comment type="caution">
    <text evidence="1">The sequence shown here is derived from an EMBL/GenBank/DDBJ whole genome shotgun (WGS) entry which is preliminary data.</text>
</comment>
<dbReference type="RefSeq" id="WP_226612509.1">
    <property type="nucleotide sequence ID" value="NZ_JAJAQI010000047.1"/>
</dbReference>
<gene>
    <name evidence="1" type="ORF">LHA35_22885</name>
</gene>
<keyword evidence="2" id="KW-1185">Reference proteome</keyword>
<dbReference type="AlphaFoldDB" id="A0A9X1IHB6"/>
<dbReference type="EMBL" id="JAJAQI010000047">
    <property type="protein sequence ID" value="MCB4824577.1"/>
    <property type="molecule type" value="Genomic_DNA"/>
</dbReference>